<dbReference type="EMBL" id="BSTK01000010">
    <property type="protein sequence ID" value="GLY88431.1"/>
    <property type="molecule type" value="Genomic_DNA"/>
</dbReference>
<evidence type="ECO:0000259" key="1">
    <source>
        <dbReference type="Pfam" id="PF01872"/>
    </source>
</evidence>
<dbReference type="GO" id="GO:0008703">
    <property type="term" value="F:5-amino-6-(5-phosphoribosylamino)uracil reductase activity"/>
    <property type="evidence" value="ECO:0007669"/>
    <property type="project" value="InterPro"/>
</dbReference>
<proteinExistence type="predicted"/>
<dbReference type="RefSeq" id="WP_285578240.1">
    <property type="nucleotide sequence ID" value="NZ_BSTK01000010.1"/>
</dbReference>
<evidence type="ECO:0000313" key="3">
    <source>
        <dbReference type="Proteomes" id="UP001165074"/>
    </source>
</evidence>
<dbReference type="InterPro" id="IPR024072">
    <property type="entry name" value="DHFR-like_dom_sf"/>
</dbReference>
<dbReference type="GO" id="GO:0009231">
    <property type="term" value="P:riboflavin biosynthetic process"/>
    <property type="evidence" value="ECO:0007669"/>
    <property type="project" value="InterPro"/>
</dbReference>
<dbReference type="InterPro" id="IPR050765">
    <property type="entry name" value="Riboflavin_Biosynth_HTPR"/>
</dbReference>
<accession>A0A9W6W3X8</accession>
<evidence type="ECO:0000313" key="2">
    <source>
        <dbReference type="EMBL" id="GLY88431.1"/>
    </source>
</evidence>
<dbReference type="InterPro" id="IPR002734">
    <property type="entry name" value="RibDG_C"/>
</dbReference>
<dbReference type="Pfam" id="PF01872">
    <property type="entry name" value="RibD_C"/>
    <property type="match status" value="1"/>
</dbReference>
<dbReference type="SUPFAM" id="SSF53597">
    <property type="entry name" value="Dihydrofolate reductase-like"/>
    <property type="match status" value="1"/>
</dbReference>
<dbReference type="Gene3D" id="3.40.430.10">
    <property type="entry name" value="Dihydrofolate Reductase, subunit A"/>
    <property type="match status" value="1"/>
</dbReference>
<gene>
    <name evidence="2" type="ORF">Airi02_063600</name>
</gene>
<dbReference type="Proteomes" id="UP001165074">
    <property type="component" value="Unassembled WGS sequence"/>
</dbReference>
<organism evidence="2 3">
    <name type="scientific">Actinoallomurus iriomotensis</name>
    <dbReference type="NCBI Taxonomy" id="478107"/>
    <lineage>
        <taxon>Bacteria</taxon>
        <taxon>Bacillati</taxon>
        <taxon>Actinomycetota</taxon>
        <taxon>Actinomycetes</taxon>
        <taxon>Streptosporangiales</taxon>
        <taxon>Thermomonosporaceae</taxon>
        <taxon>Actinoallomurus</taxon>
    </lineage>
</organism>
<dbReference type="PANTHER" id="PTHR38011">
    <property type="entry name" value="DIHYDROFOLATE REDUCTASE FAMILY PROTEIN (AFU_ORTHOLOGUE AFUA_8G06820)"/>
    <property type="match status" value="1"/>
</dbReference>
<dbReference type="PANTHER" id="PTHR38011:SF11">
    <property type="entry name" value="2,5-DIAMINO-6-RIBOSYLAMINO-4(3H)-PYRIMIDINONE 5'-PHOSPHATE REDUCTASE"/>
    <property type="match status" value="1"/>
</dbReference>
<protein>
    <submittedName>
        <fullName evidence="2">Dihydrofolate reductase</fullName>
    </submittedName>
</protein>
<reference evidence="2" key="1">
    <citation type="submission" date="2023-03" db="EMBL/GenBank/DDBJ databases">
        <title>Actinoallomurus iriomotensis NBRC 103684.</title>
        <authorList>
            <person name="Ichikawa N."/>
            <person name="Sato H."/>
            <person name="Tonouchi N."/>
        </authorList>
    </citation>
    <scope>NUCLEOTIDE SEQUENCE</scope>
    <source>
        <strain evidence="2">NBRC 103684</strain>
    </source>
</reference>
<comment type="caution">
    <text evidence="2">The sequence shown here is derived from an EMBL/GenBank/DDBJ whole genome shotgun (WGS) entry which is preliminary data.</text>
</comment>
<keyword evidence="3" id="KW-1185">Reference proteome</keyword>
<sequence length="196" mass="21298">MRTLFLNMTMSLDGYVAGPNGELDWMTTAHDAELTADIVAQLRRADEGFIGYPTAEPMIHYWASVAQDPKASQASRDIAEAVATMHTFAVSRSPEQLGVPNAEVLVASDDAALTAAVAEIKKRPGRDLGLPGGVRTARTFARLDLIDEYVFLVEPVALGAGQRLFTTHTPLTPVATKSYRCGITRLVYRPIRPATR</sequence>
<feature type="domain" description="Bacterial bifunctional deaminase-reductase C-terminal" evidence="1">
    <location>
        <begin position="3"/>
        <end position="170"/>
    </location>
</feature>
<name>A0A9W6W3X8_9ACTN</name>
<dbReference type="AlphaFoldDB" id="A0A9W6W3X8"/>